<evidence type="ECO:0000313" key="12">
    <source>
        <dbReference type="Proteomes" id="UP001140453"/>
    </source>
</evidence>
<dbReference type="Pfam" id="PF00732">
    <property type="entry name" value="GMC_oxred_N"/>
    <property type="match status" value="1"/>
</dbReference>
<dbReference type="Gene3D" id="3.50.50.60">
    <property type="entry name" value="FAD/NAD(P)-binding domain"/>
    <property type="match status" value="1"/>
</dbReference>
<dbReference type="PIRSF" id="PIRSF000137">
    <property type="entry name" value="Alcohol_oxidase"/>
    <property type="match status" value="1"/>
</dbReference>
<dbReference type="Pfam" id="PF05199">
    <property type="entry name" value="GMC_oxred_C"/>
    <property type="match status" value="1"/>
</dbReference>
<evidence type="ECO:0000256" key="6">
    <source>
        <dbReference type="PIRSR" id="PIRSR000137-1"/>
    </source>
</evidence>
<dbReference type="AlphaFoldDB" id="A0A9W8YK07"/>
<organism evidence="11 12">
    <name type="scientific">Gnomoniopsis smithogilvyi</name>
    <dbReference type="NCBI Taxonomy" id="1191159"/>
    <lineage>
        <taxon>Eukaryota</taxon>
        <taxon>Fungi</taxon>
        <taxon>Dikarya</taxon>
        <taxon>Ascomycota</taxon>
        <taxon>Pezizomycotina</taxon>
        <taxon>Sordariomycetes</taxon>
        <taxon>Sordariomycetidae</taxon>
        <taxon>Diaporthales</taxon>
        <taxon>Gnomoniaceae</taxon>
        <taxon>Gnomoniopsis</taxon>
    </lineage>
</organism>
<dbReference type="GO" id="GO:0050660">
    <property type="term" value="F:flavin adenine dinucleotide binding"/>
    <property type="evidence" value="ECO:0007669"/>
    <property type="project" value="InterPro"/>
</dbReference>
<keyword evidence="5" id="KW-0560">Oxidoreductase</keyword>
<evidence type="ECO:0000256" key="9">
    <source>
        <dbReference type="SAM" id="SignalP"/>
    </source>
</evidence>
<dbReference type="OrthoDB" id="269227at2759"/>
<sequence>MRSGLAYAAAILSVVGLSQQQLQVRESYDYVICGGGTAGLAVAARLSELNATVLVVEVGGDAADAVDWEYSQTLYNTTLSLWTGRGLGGSSSVNGEIYLRAEAQQINDWEKAGNPGWNWENLWPYYLKSETFVPPTAEQSYGGANYSAAYHGFDGPVNTGWLSLLVDEPDFLDMLQASGNAVGLPTIQDPNGGSMRGTSTWPRTIQVINDTTIREDSATAYIDPIAATRTNLDVLTNTTALRIIWAEGQTGNLTASGVEIATVGTNSTKVVVKATQEVILSAGAYRSASILEFSGVGNPAILTPLGIETVLDLPGVGEHLIDQPENTLSWSLNTARNWSTGYTGYVVYPNATDLFGTNTSAVAAELLAALPDYAASIAASNNGAASAEAIEAILTIQYESIFESQISTTEMLAQLYFQAPNVEHQWWTTTPFSQGNVHINTATPPTDGSIPVEIVNRFWALEFDIKTYVAAAKFLRKLYATAPLLGSAVLEETDPGLETVPEDASDDVWFDWIKTGYSTTWHPVGTTPMLPKEAGGVVDPELFVYGTTNVRVVDAGIFPFQVSGHPSSTVYAVAERAADIIKTAFPGSANITASARRRDVADESIHLARAGLRARRVKL</sequence>
<feature type="binding site" evidence="7">
    <location>
        <begin position="521"/>
        <end position="522"/>
    </location>
    <ligand>
        <name>FAD</name>
        <dbReference type="ChEBI" id="CHEBI:57692"/>
    </ligand>
</feature>
<keyword evidence="4 7" id="KW-0274">FAD</keyword>
<evidence type="ECO:0000256" key="3">
    <source>
        <dbReference type="ARBA" id="ARBA00022630"/>
    </source>
</evidence>
<dbReference type="InterPro" id="IPR036188">
    <property type="entry name" value="FAD/NAD-bd_sf"/>
</dbReference>
<feature type="chain" id="PRO_5040939041" description="Glucose-methanol-choline oxidoreductase N-terminal domain-containing protein" evidence="9">
    <location>
        <begin position="21"/>
        <end position="619"/>
    </location>
</feature>
<feature type="domain" description="Glucose-methanol-choline oxidoreductase N-terminal" evidence="10">
    <location>
        <begin position="84"/>
        <end position="107"/>
    </location>
</feature>
<dbReference type="InterPro" id="IPR012132">
    <property type="entry name" value="GMC_OxRdtase"/>
</dbReference>
<dbReference type="InterPro" id="IPR027424">
    <property type="entry name" value="Glucose_Oxidase_domain_2"/>
</dbReference>
<accession>A0A9W8YK07</accession>
<dbReference type="PROSITE" id="PS00623">
    <property type="entry name" value="GMC_OXRED_1"/>
    <property type="match status" value="1"/>
</dbReference>
<dbReference type="SUPFAM" id="SSF51905">
    <property type="entry name" value="FAD/NAD(P)-binding domain"/>
    <property type="match status" value="1"/>
</dbReference>
<comment type="caution">
    <text evidence="11">The sequence shown here is derived from an EMBL/GenBank/DDBJ whole genome shotgun (WGS) entry which is preliminary data.</text>
</comment>
<dbReference type="SUPFAM" id="SSF54373">
    <property type="entry name" value="FAD-linked reductases, C-terminal domain"/>
    <property type="match status" value="1"/>
</dbReference>
<protein>
    <recommendedName>
        <fullName evidence="10">Glucose-methanol-choline oxidoreductase N-terminal domain-containing protein</fullName>
    </recommendedName>
</protein>
<dbReference type="Gene3D" id="3.30.560.10">
    <property type="entry name" value="Glucose Oxidase, domain 3"/>
    <property type="match status" value="1"/>
</dbReference>
<dbReference type="InterPro" id="IPR007867">
    <property type="entry name" value="GMC_OxRtase_C"/>
</dbReference>
<dbReference type="Gene3D" id="4.10.450.10">
    <property type="entry name" value="Glucose Oxidase, domain 2"/>
    <property type="match status" value="1"/>
</dbReference>
<dbReference type="EMBL" id="JAPEVB010000007">
    <property type="protein sequence ID" value="KAJ4385411.1"/>
    <property type="molecule type" value="Genomic_DNA"/>
</dbReference>
<keyword evidence="12" id="KW-1185">Reference proteome</keyword>
<evidence type="ECO:0000256" key="2">
    <source>
        <dbReference type="ARBA" id="ARBA00010790"/>
    </source>
</evidence>
<dbReference type="PANTHER" id="PTHR11552:SF201">
    <property type="entry name" value="GLUCOSE-METHANOL-CHOLINE OXIDOREDUCTASE N-TERMINAL DOMAIN-CONTAINING PROTEIN"/>
    <property type="match status" value="1"/>
</dbReference>
<dbReference type="Proteomes" id="UP001140453">
    <property type="component" value="Unassembled WGS sequence"/>
</dbReference>
<keyword evidence="3 8" id="KW-0285">Flavoprotein</keyword>
<comment type="cofactor">
    <cofactor evidence="1 7">
        <name>FAD</name>
        <dbReference type="ChEBI" id="CHEBI:57692"/>
    </cofactor>
</comment>
<evidence type="ECO:0000313" key="11">
    <source>
        <dbReference type="EMBL" id="KAJ4385411.1"/>
    </source>
</evidence>
<name>A0A9W8YK07_9PEZI</name>
<evidence type="ECO:0000256" key="1">
    <source>
        <dbReference type="ARBA" id="ARBA00001974"/>
    </source>
</evidence>
<keyword evidence="9" id="KW-0732">Signal</keyword>
<evidence type="ECO:0000256" key="8">
    <source>
        <dbReference type="RuleBase" id="RU003968"/>
    </source>
</evidence>
<evidence type="ECO:0000256" key="5">
    <source>
        <dbReference type="ARBA" id="ARBA00023002"/>
    </source>
</evidence>
<dbReference type="PANTHER" id="PTHR11552">
    <property type="entry name" value="GLUCOSE-METHANOL-CHOLINE GMC OXIDOREDUCTASE"/>
    <property type="match status" value="1"/>
</dbReference>
<proteinExistence type="inferred from homology"/>
<comment type="similarity">
    <text evidence="2 8">Belongs to the GMC oxidoreductase family.</text>
</comment>
<feature type="signal peptide" evidence="9">
    <location>
        <begin position="1"/>
        <end position="20"/>
    </location>
</feature>
<dbReference type="InterPro" id="IPR000172">
    <property type="entry name" value="GMC_OxRdtase_N"/>
</dbReference>
<feature type="active site" description="Proton acceptor" evidence="6">
    <location>
        <position position="565"/>
    </location>
</feature>
<evidence type="ECO:0000259" key="10">
    <source>
        <dbReference type="PROSITE" id="PS00623"/>
    </source>
</evidence>
<evidence type="ECO:0000256" key="4">
    <source>
        <dbReference type="ARBA" id="ARBA00022827"/>
    </source>
</evidence>
<feature type="active site" description="Proton donor" evidence="6">
    <location>
        <position position="522"/>
    </location>
</feature>
<dbReference type="GO" id="GO:0016614">
    <property type="term" value="F:oxidoreductase activity, acting on CH-OH group of donors"/>
    <property type="evidence" value="ECO:0007669"/>
    <property type="project" value="InterPro"/>
</dbReference>
<reference evidence="11" key="1">
    <citation type="submission" date="2022-10" db="EMBL/GenBank/DDBJ databases">
        <title>Tapping the CABI collections for fungal endophytes: first genome assemblies for Collariella, Neodidymelliopsis, Ascochyta clinopodiicola, Didymella pomorum, Didymosphaeria variabile, Neocosmospora piperis and Neocucurbitaria cava.</title>
        <authorList>
            <person name="Hill R."/>
        </authorList>
    </citation>
    <scope>NUCLEOTIDE SEQUENCE</scope>
    <source>
        <strain evidence="11">IMI 355082</strain>
    </source>
</reference>
<evidence type="ECO:0000256" key="7">
    <source>
        <dbReference type="PIRSR" id="PIRSR000137-2"/>
    </source>
</evidence>
<gene>
    <name evidence="11" type="ORF">N0V93_009839</name>
</gene>